<proteinExistence type="predicted"/>
<keyword evidence="3" id="KW-1185">Reference proteome</keyword>
<reference evidence="2 3" key="1">
    <citation type="submission" date="2016-10" db="EMBL/GenBank/DDBJ databases">
        <authorList>
            <person name="de Groot N.N."/>
        </authorList>
    </citation>
    <scope>NUCLEOTIDE SEQUENCE [LARGE SCALE GENOMIC DNA]</scope>
    <source>
        <strain evidence="2 3">DSM 21799</strain>
    </source>
</reference>
<name>A0A1H4NKL5_9MICO</name>
<dbReference type="Proteomes" id="UP000199183">
    <property type="component" value="Unassembled WGS sequence"/>
</dbReference>
<protein>
    <submittedName>
        <fullName evidence="2">Uncharacterized protein</fullName>
    </submittedName>
</protein>
<evidence type="ECO:0000256" key="1">
    <source>
        <dbReference type="SAM" id="MobiDB-lite"/>
    </source>
</evidence>
<sequence length="78" mass="8468">MNNTSGTSYTAKLTDGPLEGKTIAVDFLPSGDVKPTVEIPVDPGKSYLYARTSDSEFDSDNSDRPTAVGYRYHTTNYA</sequence>
<evidence type="ECO:0000313" key="2">
    <source>
        <dbReference type="EMBL" id="SEB95445.1"/>
    </source>
</evidence>
<gene>
    <name evidence="2" type="ORF">SAMN04489806_2218</name>
</gene>
<dbReference type="AlphaFoldDB" id="A0A1H4NKL5"/>
<evidence type="ECO:0000313" key="3">
    <source>
        <dbReference type="Proteomes" id="UP000199183"/>
    </source>
</evidence>
<dbReference type="RefSeq" id="WP_091183990.1">
    <property type="nucleotide sequence ID" value="NZ_FNRY01000001.1"/>
</dbReference>
<dbReference type="EMBL" id="FNRY01000001">
    <property type="protein sequence ID" value="SEB95445.1"/>
    <property type="molecule type" value="Genomic_DNA"/>
</dbReference>
<accession>A0A1H4NKL5</accession>
<dbReference type="OrthoDB" id="5117255at2"/>
<organism evidence="2 3">
    <name type="scientific">Paramicrobacterium humi</name>
    <dbReference type="NCBI Taxonomy" id="640635"/>
    <lineage>
        <taxon>Bacteria</taxon>
        <taxon>Bacillati</taxon>
        <taxon>Actinomycetota</taxon>
        <taxon>Actinomycetes</taxon>
        <taxon>Micrococcales</taxon>
        <taxon>Microbacteriaceae</taxon>
        <taxon>Paramicrobacterium</taxon>
    </lineage>
</organism>
<dbReference type="STRING" id="640635.SAMN04489806_2218"/>
<feature type="region of interest" description="Disordered" evidence="1">
    <location>
        <begin position="53"/>
        <end position="78"/>
    </location>
</feature>